<feature type="region of interest" description="Disordered" evidence="1">
    <location>
        <begin position="154"/>
        <end position="210"/>
    </location>
</feature>
<feature type="region of interest" description="Disordered" evidence="1">
    <location>
        <begin position="229"/>
        <end position="259"/>
    </location>
</feature>
<feature type="compositionally biased region" description="Basic and acidic residues" evidence="1">
    <location>
        <begin position="7"/>
        <end position="20"/>
    </location>
</feature>
<dbReference type="Proteomes" id="UP000887577">
    <property type="component" value="Unplaced"/>
</dbReference>
<feature type="compositionally biased region" description="Polar residues" evidence="1">
    <location>
        <begin position="250"/>
        <end position="259"/>
    </location>
</feature>
<protein>
    <submittedName>
        <fullName evidence="3">TEA domain-containing protein</fullName>
    </submittedName>
</protein>
<accession>A0A914YX09</accession>
<proteinExistence type="predicted"/>
<keyword evidence="2" id="KW-1185">Reference proteome</keyword>
<name>A0A914YX09_9BILA</name>
<evidence type="ECO:0000256" key="1">
    <source>
        <dbReference type="SAM" id="MobiDB-lite"/>
    </source>
</evidence>
<feature type="compositionally biased region" description="Low complexity" evidence="1">
    <location>
        <begin position="229"/>
        <end position="249"/>
    </location>
</feature>
<evidence type="ECO:0000313" key="2">
    <source>
        <dbReference type="Proteomes" id="UP000887577"/>
    </source>
</evidence>
<sequence>MDYNVTEQHHDPDVDMRESDQENEQNLTNEHENVVTSELETSIASHGTETVSPEREYHFGHDKLHGGRMWIQAFNDPIKYNLLSLYNKNGNEEIYKCIQCTRYEHRGHKPSTIIVRHSSDGKIELSESRNHYPSCSHDKAFIDKIQKKYHRTPRTPSYALPKAKTPLQRTGAPGPTLQRQAFHNVSSEEKPNRRRSARLSQNEIDVKFDTHADTPTAASFASRSIFIQPSSAAPSSARQRSRTQAVSRATPQNRIGRNDSVASNFSHLFPTFRQNVNSLQVLRPNVVYPRKSPDIVFSGPMNSASNSASSSSKFQMLTPSLDHQISTPLQNQSPNTKPIALKGMEPKILAANESICHCIPSTHTLREISALLGLEFETRNQRFWQSSFIVNEINGRSKASITPNISMGRNLGFQGISMFLTASEENTFKIQETIKRYIFKNILSPDGKKDESFTNAVEVALCSFQLHNIHLWVFSKMVKIRIVVFNGEKVEVYGDVFDDSLPSILLKKQNGEYLPVLSIKND</sequence>
<reference evidence="3" key="1">
    <citation type="submission" date="2022-11" db="UniProtKB">
        <authorList>
            <consortium name="WormBaseParasite"/>
        </authorList>
    </citation>
    <scope>IDENTIFICATION</scope>
</reference>
<evidence type="ECO:0000313" key="3">
    <source>
        <dbReference type="WBParaSite" id="PSU_v2.g2616.t1"/>
    </source>
</evidence>
<dbReference type="AlphaFoldDB" id="A0A914YX09"/>
<feature type="region of interest" description="Disordered" evidence="1">
    <location>
        <begin position="1"/>
        <end position="35"/>
    </location>
</feature>
<organism evidence="2 3">
    <name type="scientific">Panagrolaimus superbus</name>
    <dbReference type="NCBI Taxonomy" id="310955"/>
    <lineage>
        <taxon>Eukaryota</taxon>
        <taxon>Metazoa</taxon>
        <taxon>Ecdysozoa</taxon>
        <taxon>Nematoda</taxon>
        <taxon>Chromadorea</taxon>
        <taxon>Rhabditida</taxon>
        <taxon>Tylenchina</taxon>
        <taxon>Panagrolaimomorpha</taxon>
        <taxon>Panagrolaimoidea</taxon>
        <taxon>Panagrolaimidae</taxon>
        <taxon>Panagrolaimus</taxon>
    </lineage>
</organism>
<dbReference type="WBParaSite" id="PSU_v2.g2616.t1">
    <property type="protein sequence ID" value="PSU_v2.g2616.t1"/>
    <property type="gene ID" value="PSU_v2.g2616"/>
</dbReference>
<feature type="compositionally biased region" description="Polar residues" evidence="1">
    <location>
        <begin position="24"/>
        <end position="35"/>
    </location>
</feature>